<evidence type="ECO:0000256" key="5">
    <source>
        <dbReference type="ARBA" id="ARBA00023136"/>
    </source>
</evidence>
<evidence type="ECO:0000259" key="9">
    <source>
        <dbReference type="PROSITE" id="PS50887"/>
    </source>
</evidence>
<dbReference type="InterPro" id="IPR033480">
    <property type="entry name" value="sCache_2"/>
</dbReference>
<keyword evidence="11" id="KW-1185">Reference proteome</keyword>
<keyword evidence="3 7" id="KW-0812">Transmembrane</keyword>
<dbReference type="NCBIfam" id="TIGR00254">
    <property type="entry name" value="GGDEF"/>
    <property type="match status" value="1"/>
</dbReference>
<dbReference type="PANTHER" id="PTHR44757">
    <property type="entry name" value="DIGUANYLATE CYCLASE DGCP"/>
    <property type="match status" value="1"/>
</dbReference>
<reference evidence="10 11" key="1">
    <citation type="submission" date="2023-01" db="EMBL/GenBank/DDBJ databases">
        <title>Vibrio sp. KJ40-1 sp.nov, isolated from marine algae.</title>
        <authorList>
            <person name="Butt M."/>
            <person name="Kim J.M.J."/>
            <person name="Jeon C.O.C."/>
        </authorList>
    </citation>
    <scope>NUCLEOTIDE SEQUENCE [LARGE SCALE GENOMIC DNA]</scope>
    <source>
        <strain evidence="10 11">KJ40-1</strain>
    </source>
</reference>
<dbReference type="CDD" id="cd01949">
    <property type="entry name" value="GGDEF"/>
    <property type="match status" value="1"/>
</dbReference>
<accession>A0ABT4YR40</accession>
<dbReference type="InterPro" id="IPR000160">
    <property type="entry name" value="GGDEF_dom"/>
</dbReference>
<feature type="transmembrane region" description="Helical" evidence="7">
    <location>
        <begin position="355"/>
        <end position="375"/>
    </location>
</feature>
<dbReference type="PROSITE" id="PS50887">
    <property type="entry name" value="GGDEF"/>
    <property type="match status" value="1"/>
</dbReference>
<dbReference type="Pfam" id="PF08269">
    <property type="entry name" value="dCache_2"/>
    <property type="match status" value="1"/>
</dbReference>
<evidence type="ECO:0000256" key="7">
    <source>
        <dbReference type="SAM" id="Phobius"/>
    </source>
</evidence>
<dbReference type="InterPro" id="IPR001633">
    <property type="entry name" value="EAL_dom"/>
</dbReference>
<dbReference type="InterPro" id="IPR029787">
    <property type="entry name" value="Nucleotide_cyclase"/>
</dbReference>
<keyword evidence="5 7" id="KW-0472">Membrane</keyword>
<dbReference type="InterPro" id="IPR004010">
    <property type="entry name" value="Double_Cache_2"/>
</dbReference>
<evidence type="ECO:0000256" key="2">
    <source>
        <dbReference type="ARBA" id="ARBA00022475"/>
    </source>
</evidence>
<dbReference type="RefSeq" id="WP_272135914.1">
    <property type="nucleotide sequence ID" value="NZ_JAQLOI010000001.1"/>
</dbReference>
<evidence type="ECO:0000313" key="11">
    <source>
        <dbReference type="Proteomes" id="UP001210678"/>
    </source>
</evidence>
<evidence type="ECO:0000313" key="10">
    <source>
        <dbReference type="EMBL" id="MDB1124027.1"/>
    </source>
</evidence>
<dbReference type="Pfam" id="PF00563">
    <property type="entry name" value="EAL"/>
    <property type="match status" value="1"/>
</dbReference>
<dbReference type="SUPFAM" id="SSF141868">
    <property type="entry name" value="EAL domain-like"/>
    <property type="match status" value="1"/>
</dbReference>
<dbReference type="InterPro" id="IPR035919">
    <property type="entry name" value="EAL_sf"/>
</dbReference>
<dbReference type="PANTHER" id="PTHR44757:SF2">
    <property type="entry name" value="BIOFILM ARCHITECTURE MAINTENANCE PROTEIN MBAA"/>
    <property type="match status" value="1"/>
</dbReference>
<evidence type="ECO:0000256" key="4">
    <source>
        <dbReference type="ARBA" id="ARBA00022989"/>
    </source>
</evidence>
<comment type="caution">
    <text evidence="10">The sequence shown here is derived from an EMBL/GenBank/DDBJ whole genome shotgun (WGS) entry which is preliminary data.</text>
</comment>
<dbReference type="InterPro" id="IPR052155">
    <property type="entry name" value="Biofilm_reg_signaling"/>
</dbReference>
<dbReference type="SMART" id="SM01049">
    <property type="entry name" value="Cache_2"/>
    <property type="match status" value="1"/>
</dbReference>
<feature type="transmembrane region" description="Helical" evidence="7">
    <location>
        <begin position="12"/>
        <end position="33"/>
    </location>
</feature>
<comment type="subcellular location">
    <subcellularLocation>
        <location evidence="1">Cell membrane</location>
        <topology evidence="1">Multi-pass membrane protein</topology>
    </subcellularLocation>
</comment>
<sequence length="831" mass="94892">MSLLNDIKLLRLIRYAPVVLIVIFALGINFVVLKDNREKAQQSIDSLRDEVVDRQKDSIRQHVNLVVNEILYQQTQTRKILKEQAQQRVEEAHAIAMNIYQTNPDRSQSEITSLIAEALRPIRFFEGRGYFFIFQMDGTNVMHGLRPEIEGKSAWNSQDIRGTYILREHIQLVEQKGEAFYQWWYPKPGEDKNKEFEKVGFGKRFEPYNWMIGTGEYLSDVESDVKKKVLDWINDYGYDERGFLFVLDRNGKILSHRDDRYVGLNIADISMGARLDLNSMTYESKNEGGFLQFDIPVNYGSNQTKEKVSFVKSINKWEWIVGTGFYADDFEEYLVQKQIVLEEQNHQEFVKITSLSAVLTMLVTAMSLILSNMIASRFGKFQSRISNDFHELESAKDRMQYMALHDALTGLPNRVLLLEDISQGIELAKKNKTELAVVFVDLDDFKKVNDLYGHSSGDKLLELISRKFETILGPMDTVSRFGGDEFIFCFPELRSAEHARDIIKSIRQVFDDQFVIDGKILVTNCSIGVSMYPSDSDDAESLIRKADIVLYKSKAIHKGEVMFFNHTINEQIQYDYMVEEELRRAVYKNEISVLYQPQIDVKNEKLVSVEALARWSNERLGMVPTVKFIAVAERIGVIDEIGHFVFRRACEDILTISPNGTECIDVSINISPIQLMAQDFVGEILAIVDEVGISVNRITLEITENVLIDDVDKVTPILHHLRNLGFGISLDDFGTGYSSLSYLNNLPITEIKIDRCFVDKILVSDQSSTLIKAIIAIGASCDLQVVAEGVETKEQHVRLVSYGCNLVQGYYFDRPLPIDKLASREVGQVSA</sequence>
<organism evidence="10 11">
    <name type="scientific">Vibrio algarum</name>
    <dbReference type="NCBI Taxonomy" id="3020714"/>
    <lineage>
        <taxon>Bacteria</taxon>
        <taxon>Pseudomonadati</taxon>
        <taxon>Pseudomonadota</taxon>
        <taxon>Gammaproteobacteria</taxon>
        <taxon>Vibrionales</taxon>
        <taxon>Vibrionaceae</taxon>
        <taxon>Vibrio</taxon>
    </lineage>
</organism>
<protein>
    <submittedName>
        <fullName evidence="10">Cache domain-containing protein</fullName>
    </submittedName>
</protein>
<dbReference type="Pfam" id="PF00990">
    <property type="entry name" value="GGDEF"/>
    <property type="match status" value="1"/>
</dbReference>
<evidence type="ECO:0000256" key="3">
    <source>
        <dbReference type="ARBA" id="ARBA00022692"/>
    </source>
</evidence>
<dbReference type="InterPro" id="IPR043128">
    <property type="entry name" value="Rev_trsase/Diguanyl_cyclase"/>
</dbReference>
<dbReference type="Gene3D" id="3.30.70.270">
    <property type="match status" value="1"/>
</dbReference>
<feature type="domain" description="EAL" evidence="8">
    <location>
        <begin position="575"/>
        <end position="829"/>
    </location>
</feature>
<dbReference type="Gene3D" id="3.20.20.450">
    <property type="entry name" value="EAL domain"/>
    <property type="match status" value="1"/>
</dbReference>
<dbReference type="SUPFAM" id="SSF55073">
    <property type="entry name" value="Nucleotide cyclase"/>
    <property type="match status" value="1"/>
</dbReference>
<dbReference type="EMBL" id="JAQLOI010000001">
    <property type="protein sequence ID" value="MDB1124027.1"/>
    <property type="molecule type" value="Genomic_DNA"/>
</dbReference>
<keyword evidence="4 7" id="KW-1133">Transmembrane helix</keyword>
<evidence type="ECO:0000259" key="8">
    <source>
        <dbReference type="PROSITE" id="PS50883"/>
    </source>
</evidence>
<evidence type="ECO:0000256" key="1">
    <source>
        <dbReference type="ARBA" id="ARBA00004651"/>
    </source>
</evidence>
<gene>
    <name evidence="10" type="ORF">PGX00_10365</name>
</gene>
<name>A0ABT4YR40_9VIBR</name>
<keyword evidence="6" id="KW-0175">Coiled coil</keyword>
<dbReference type="SMART" id="SM00267">
    <property type="entry name" value="GGDEF"/>
    <property type="match status" value="1"/>
</dbReference>
<dbReference type="SMART" id="SM00052">
    <property type="entry name" value="EAL"/>
    <property type="match status" value="1"/>
</dbReference>
<dbReference type="CDD" id="cd01948">
    <property type="entry name" value="EAL"/>
    <property type="match status" value="1"/>
</dbReference>
<dbReference type="Gene3D" id="3.30.450.20">
    <property type="entry name" value="PAS domain"/>
    <property type="match status" value="2"/>
</dbReference>
<feature type="coiled-coil region" evidence="6">
    <location>
        <begin position="30"/>
        <end position="57"/>
    </location>
</feature>
<dbReference type="Proteomes" id="UP001210678">
    <property type="component" value="Unassembled WGS sequence"/>
</dbReference>
<proteinExistence type="predicted"/>
<feature type="domain" description="GGDEF" evidence="9">
    <location>
        <begin position="433"/>
        <end position="566"/>
    </location>
</feature>
<keyword evidence="2" id="KW-1003">Cell membrane</keyword>
<dbReference type="PROSITE" id="PS50883">
    <property type="entry name" value="EAL"/>
    <property type="match status" value="1"/>
</dbReference>
<evidence type="ECO:0000256" key="6">
    <source>
        <dbReference type="SAM" id="Coils"/>
    </source>
</evidence>